<dbReference type="GO" id="GO:0005634">
    <property type="term" value="C:nucleus"/>
    <property type="evidence" value="ECO:0007669"/>
    <property type="project" value="TreeGrafter"/>
</dbReference>
<evidence type="ECO:0000313" key="9">
    <source>
        <dbReference type="Proteomes" id="UP001432027"/>
    </source>
</evidence>
<comment type="caution">
    <text evidence="8">The sequence shown here is derived from an EMBL/GenBank/DDBJ whole genome shotgun (WGS) entry which is preliminary data.</text>
</comment>
<dbReference type="InterPro" id="IPR000719">
    <property type="entry name" value="Prot_kinase_dom"/>
</dbReference>
<accession>A0AAV5U5E3</accession>
<dbReference type="FunFam" id="3.30.200.20:FF:000706">
    <property type="entry name" value="Protein kinase"/>
    <property type="match status" value="1"/>
</dbReference>
<dbReference type="Pfam" id="PF00069">
    <property type="entry name" value="Pkinase"/>
    <property type="match status" value="1"/>
</dbReference>
<evidence type="ECO:0000259" key="7">
    <source>
        <dbReference type="PROSITE" id="PS50011"/>
    </source>
</evidence>
<evidence type="ECO:0000256" key="1">
    <source>
        <dbReference type="ARBA" id="ARBA00022679"/>
    </source>
</evidence>
<keyword evidence="9" id="KW-1185">Reference proteome</keyword>
<dbReference type="GO" id="GO:0005524">
    <property type="term" value="F:ATP binding"/>
    <property type="evidence" value="ECO:0007669"/>
    <property type="project" value="UniProtKB-KW"/>
</dbReference>
<dbReference type="SMART" id="SM00220">
    <property type="entry name" value="S_TKc"/>
    <property type="match status" value="1"/>
</dbReference>
<evidence type="ECO:0000256" key="2">
    <source>
        <dbReference type="ARBA" id="ARBA00022741"/>
    </source>
</evidence>
<organism evidence="8 9">
    <name type="scientific">Pristionchus entomophagus</name>
    <dbReference type="NCBI Taxonomy" id="358040"/>
    <lineage>
        <taxon>Eukaryota</taxon>
        <taxon>Metazoa</taxon>
        <taxon>Ecdysozoa</taxon>
        <taxon>Nematoda</taxon>
        <taxon>Chromadorea</taxon>
        <taxon>Rhabditida</taxon>
        <taxon>Rhabditina</taxon>
        <taxon>Diplogasteromorpha</taxon>
        <taxon>Diplogasteroidea</taxon>
        <taxon>Neodiplogasteridae</taxon>
        <taxon>Pristionchus</taxon>
    </lineage>
</organism>
<name>A0AAV5U5E3_9BILA</name>
<dbReference type="PROSITE" id="PS50011">
    <property type="entry name" value="PROTEIN_KINASE_DOM"/>
    <property type="match status" value="1"/>
</dbReference>
<dbReference type="PANTHER" id="PTHR11042:SF91">
    <property type="entry name" value="EUKARYOTIC TRANSLATION INITIATION FACTOR 2-ALPHA KINASE"/>
    <property type="match status" value="1"/>
</dbReference>
<feature type="coiled-coil region" evidence="6">
    <location>
        <begin position="30"/>
        <end position="71"/>
    </location>
</feature>
<evidence type="ECO:0000256" key="3">
    <source>
        <dbReference type="ARBA" id="ARBA00022777"/>
    </source>
</evidence>
<dbReference type="PROSITE" id="PS00108">
    <property type="entry name" value="PROTEIN_KINASE_ST"/>
    <property type="match status" value="1"/>
</dbReference>
<dbReference type="AlphaFoldDB" id="A0AAV5U5E3"/>
<keyword evidence="2" id="KW-0547">Nucleotide-binding</keyword>
<gene>
    <name evidence="8" type="ORF">PENTCL1PPCAC_23776</name>
</gene>
<keyword evidence="6" id="KW-0175">Coiled coil</keyword>
<feature type="domain" description="Protein kinase" evidence="7">
    <location>
        <begin position="99"/>
        <end position="397"/>
    </location>
</feature>
<proteinExistence type="inferred from homology"/>
<reference evidence="8" key="1">
    <citation type="submission" date="2023-10" db="EMBL/GenBank/DDBJ databases">
        <title>Genome assembly of Pristionchus species.</title>
        <authorList>
            <person name="Yoshida K."/>
            <person name="Sommer R.J."/>
        </authorList>
    </citation>
    <scope>NUCLEOTIDE SEQUENCE</scope>
    <source>
        <strain evidence="8">RS0144</strain>
    </source>
</reference>
<dbReference type="SUPFAM" id="SSF56112">
    <property type="entry name" value="Protein kinase-like (PK-like)"/>
    <property type="match status" value="1"/>
</dbReference>
<feature type="non-terminal residue" evidence="8">
    <location>
        <position position="1"/>
    </location>
</feature>
<dbReference type="GO" id="GO:0005737">
    <property type="term" value="C:cytoplasm"/>
    <property type="evidence" value="ECO:0007669"/>
    <property type="project" value="TreeGrafter"/>
</dbReference>
<keyword evidence="1" id="KW-0808">Transferase</keyword>
<keyword evidence="4" id="KW-0067">ATP-binding</keyword>
<evidence type="ECO:0000256" key="5">
    <source>
        <dbReference type="ARBA" id="ARBA00037982"/>
    </source>
</evidence>
<dbReference type="Gene3D" id="1.10.510.10">
    <property type="entry name" value="Transferase(Phosphotransferase) domain 1"/>
    <property type="match status" value="1"/>
</dbReference>
<evidence type="ECO:0000313" key="8">
    <source>
        <dbReference type="EMBL" id="GMT01602.1"/>
    </source>
</evidence>
<dbReference type="InterPro" id="IPR050339">
    <property type="entry name" value="CC_SR_Kinase"/>
</dbReference>
<keyword evidence="3" id="KW-0418">Kinase</keyword>
<evidence type="ECO:0000256" key="4">
    <source>
        <dbReference type="ARBA" id="ARBA00022840"/>
    </source>
</evidence>
<evidence type="ECO:0000256" key="6">
    <source>
        <dbReference type="SAM" id="Coils"/>
    </source>
</evidence>
<dbReference type="Proteomes" id="UP001432027">
    <property type="component" value="Unassembled WGS sequence"/>
</dbReference>
<protein>
    <recommendedName>
        <fullName evidence="7">Protein kinase domain-containing protein</fullName>
    </recommendedName>
</protein>
<dbReference type="PANTHER" id="PTHR11042">
    <property type="entry name" value="EUKARYOTIC TRANSLATION INITIATION FACTOR 2-ALPHA KINASE EIF2-ALPHA KINASE -RELATED"/>
    <property type="match status" value="1"/>
</dbReference>
<dbReference type="EMBL" id="BTSX01000005">
    <property type="protein sequence ID" value="GMT01602.1"/>
    <property type="molecule type" value="Genomic_DNA"/>
</dbReference>
<dbReference type="GO" id="GO:0004694">
    <property type="term" value="F:eukaryotic translation initiation factor 2alpha kinase activity"/>
    <property type="evidence" value="ECO:0007669"/>
    <property type="project" value="TreeGrafter"/>
</dbReference>
<comment type="similarity">
    <text evidence="5">Belongs to the protein kinase superfamily. Ser/Thr protein kinase family. GCN2 subfamily.</text>
</comment>
<dbReference type="Gene3D" id="3.30.200.20">
    <property type="entry name" value="Phosphorylase Kinase, domain 1"/>
    <property type="match status" value="1"/>
</dbReference>
<dbReference type="InterPro" id="IPR011009">
    <property type="entry name" value="Kinase-like_dom_sf"/>
</dbReference>
<dbReference type="InterPro" id="IPR008271">
    <property type="entry name" value="Ser/Thr_kinase_AS"/>
</dbReference>
<sequence>FSLSRFSLLSEHCVQAIRSTALVQMSHNASRNLDEENNAMRATVARLTEANRQCEEENRKLRDQLASQANNAPGLSSLQLPSINNAQLADYTSKFAKEFTVTDIMGVGGGGCVFKAVNKHDEWEYAVKRIVVDPRDVRDGKLHKILREVRAMAKLDHQHIIRYNSTWIEEPPEGFQLYADDETLKRINSKKMQLKNYNPQSLFIHIQMQLCNYSLTDWLNDNKTPDTRKPIRMKMWFKQMVSGVEYIHDNKLIHRDLKPCNILFTTKDHLKICDLGIAVEQKVEKVGEVEVEVTMTRTGTSTEEYMSPEQSSLRMFNESRLTTASDVFTLGLILAELYVVMDDYAKKVKIFDNYRRGKPDNIFDEKQTTTAQFIEKLTKLNRKERLTCKTMHGEIFMS</sequence>